<comment type="similarity">
    <text evidence="5">Belongs to the protein N5-glutamine methyltransferase family. PrmC subfamily.</text>
</comment>
<dbReference type="AlphaFoldDB" id="A0A4V3CJG2"/>
<keyword evidence="3 5" id="KW-0949">S-adenosyl-L-methionine</keyword>
<feature type="domain" description="Methyltransferase small" evidence="6">
    <location>
        <begin position="112"/>
        <end position="193"/>
    </location>
</feature>
<feature type="domain" description="Release factor glutamine methyltransferase N-terminal" evidence="7">
    <location>
        <begin position="9"/>
        <end position="73"/>
    </location>
</feature>
<comment type="catalytic activity">
    <reaction evidence="4 5">
        <text>L-glutaminyl-[peptide chain release factor] + S-adenosyl-L-methionine = N(5)-methyl-L-glutaminyl-[peptide chain release factor] + S-adenosyl-L-homocysteine + H(+)</text>
        <dbReference type="Rhea" id="RHEA:42896"/>
        <dbReference type="Rhea" id="RHEA-COMP:10271"/>
        <dbReference type="Rhea" id="RHEA-COMP:10272"/>
        <dbReference type="ChEBI" id="CHEBI:15378"/>
        <dbReference type="ChEBI" id="CHEBI:30011"/>
        <dbReference type="ChEBI" id="CHEBI:57856"/>
        <dbReference type="ChEBI" id="CHEBI:59789"/>
        <dbReference type="ChEBI" id="CHEBI:61891"/>
        <dbReference type="EC" id="2.1.1.297"/>
    </reaction>
</comment>
<dbReference type="CDD" id="cd02440">
    <property type="entry name" value="AdoMet_MTases"/>
    <property type="match status" value="1"/>
</dbReference>
<dbReference type="InterPro" id="IPR040758">
    <property type="entry name" value="PrmC_N"/>
</dbReference>
<keyword evidence="9" id="KW-1185">Reference proteome</keyword>
<dbReference type="Pfam" id="PF05175">
    <property type="entry name" value="MTS"/>
    <property type="match status" value="1"/>
</dbReference>
<gene>
    <name evidence="5" type="primary">prmC</name>
    <name evidence="8" type="ORF">DFR39_105221</name>
</gene>
<dbReference type="GO" id="GO:0102559">
    <property type="term" value="F:peptide chain release factor N(5)-glutamine methyltransferase activity"/>
    <property type="evidence" value="ECO:0007669"/>
    <property type="project" value="UniProtKB-EC"/>
</dbReference>
<protein>
    <recommendedName>
        <fullName evidence="5">Release factor glutamine methyltransferase</fullName>
        <shortName evidence="5">RF MTase</shortName>
        <ecNumber evidence="5">2.1.1.297</ecNumber>
    </recommendedName>
    <alternativeName>
        <fullName evidence="5">N5-glutamine methyltransferase PrmC</fullName>
    </alternativeName>
    <alternativeName>
        <fullName evidence="5">Protein-(glutamine-N5) MTase PrmC</fullName>
    </alternativeName>
    <alternativeName>
        <fullName evidence="5">Protein-glutamine N-methyltransferase PrmC</fullName>
    </alternativeName>
</protein>
<feature type="binding site" evidence="5">
    <location>
        <begin position="184"/>
        <end position="187"/>
    </location>
    <ligand>
        <name>substrate</name>
    </ligand>
</feature>
<dbReference type="EMBL" id="SNXE01000005">
    <property type="protein sequence ID" value="TDP09382.1"/>
    <property type="molecule type" value="Genomic_DNA"/>
</dbReference>
<dbReference type="Gene3D" id="1.10.8.10">
    <property type="entry name" value="DNA helicase RuvA subunit, C-terminal domain"/>
    <property type="match status" value="1"/>
</dbReference>
<dbReference type="InterPro" id="IPR019874">
    <property type="entry name" value="RF_methyltr_PrmC"/>
</dbReference>
<dbReference type="InterPro" id="IPR007848">
    <property type="entry name" value="Small_mtfrase_dom"/>
</dbReference>
<evidence type="ECO:0000256" key="2">
    <source>
        <dbReference type="ARBA" id="ARBA00022679"/>
    </source>
</evidence>
<evidence type="ECO:0000313" key="8">
    <source>
        <dbReference type="EMBL" id="TDP09382.1"/>
    </source>
</evidence>
<feature type="binding site" evidence="5">
    <location>
        <position position="184"/>
    </location>
    <ligand>
        <name>S-adenosyl-L-methionine</name>
        <dbReference type="ChEBI" id="CHEBI:59789"/>
    </ligand>
</feature>
<dbReference type="Proteomes" id="UP000295357">
    <property type="component" value="Unassembled WGS sequence"/>
</dbReference>
<evidence type="ECO:0000259" key="7">
    <source>
        <dbReference type="Pfam" id="PF17827"/>
    </source>
</evidence>
<dbReference type="InterPro" id="IPR050320">
    <property type="entry name" value="N5-glutamine_MTase"/>
</dbReference>
<dbReference type="NCBIfam" id="TIGR03534">
    <property type="entry name" value="RF_mod_PrmC"/>
    <property type="match status" value="1"/>
</dbReference>
<keyword evidence="2 5" id="KW-0808">Transferase</keyword>
<dbReference type="EC" id="2.1.1.297" evidence="5"/>
<proteinExistence type="inferred from homology"/>
<sequence length="276" mass="29258">MSSPLSVAAALAQARLAGLDRLESQLLLGTLLGVDRAWLLSHDDQALSPEQAARFADWLVQRLQDVPLAYLAGEKEFHGLRLRVNAHTLVPRPDTETLVDWALELLPGLGPTPRVVDLGTGSGAIALALKHAHPAATVSAVDLSEGALAMAAENARRLGLDLECLAGDWWQPLAGRRFELIVSNPPYIAGDDPHLPALRHEPRSALTPEGDGLAALRTLVAGAPDHLVPGGWLLLEHGYDQAEAVAALLAEAGFEAIALRRDLGGQPRISGGRRPG</sequence>
<accession>A0A4V3CJG2</accession>
<dbReference type="InterPro" id="IPR004556">
    <property type="entry name" value="HemK-like"/>
</dbReference>
<dbReference type="Pfam" id="PF17827">
    <property type="entry name" value="PrmC_N"/>
    <property type="match status" value="1"/>
</dbReference>
<keyword evidence="1 5" id="KW-0489">Methyltransferase</keyword>
<evidence type="ECO:0000313" key="9">
    <source>
        <dbReference type="Proteomes" id="UP000295357"/>
    </source>
</evidence>
<comment type="function">
    <text evidence="5">Methylates the class 1 translation termination release factors RF1/PrfA and RF2/PrfB on the glutamine residue of the universally conserved GGQ motif.</text>
</comment>
<dbReference type="HAMAP" id="MF_02126">
    <property type="entry name" value="RF_methyltr_PrmC"/>
    <property type="match status" value="1"/>
</dbReference>
<dbReference type="RefSeq" id="WP_211343864.1">
    <property type="nucleotide sequence ID" value="NZ_JAUFPJ010000003.1"/>
</dbReference>
<dbReference type="InterPro" id="IPR002052">
    <property type="entry name" value="DNA_methylase_N6_adenine_CS"/>
</dbReference>
<evidence type="ECO:0000256" key="1">
    <source>
        <dbReference type="ARBA" id="ARBA00022603"/>
    </source>
</evidence>
<feature type="binding site" evidence="5">
    <location>
        <begin position="119"/>
        <end position="123"/>
    </location>
    <ligand>
        <name>S-adenosyl-L-methionine</name>
        <dbReference type="ChEBI" id="CHEBI:59789"/>
    </ligand>
</feature>
<evidence type="ECO:0000256" key="4">
    <source>
        <dbReference type="ARBA" id="ARBA00048391"/>
    </source>
</evidence>
<comment type="caution">
    <text evidence="8">The sequence shown here is derived from an EMBL/GenBank/DDBJ whole genome shotgun (WGS) entry which is preliminary data.</text>
</comment>
<feature type="binding site" evidence="5">
    <location>
        <position position="169"/>
    </location>
    <ligand>
        <name>S-adenosyl-L-methionine</name>
        <dbReference type="ChEBI" id="CHEBI:59789"/>
    </ligand>
</feature>
<evidence type="ECO:0000259" key="6">
    <source>
        <dbReference type="Pfam" id="PF05175"/>
    </source>
</evidence>
<feature type="binding site" evidence="5">
    <location>
        <position position="142"/>
    </location>
    <ligand>
        <name>S-adenosyl-L-methionine</name>
        <dbReference type="ChEBI" id="CHEBI:59789"/>
    </ligand>
</feature>
<dbReference type="PANTHER" id="PTHR18895:SF74">
    <property type="entry name" value="MTRF1L RELEASE FACTOR GLUTAMINE METHYLTRANSFERASE"/>
    <property type="match status" value="1"/>
</dbReference>
<dbReference type="Gene3D" id="3.40.50.150">
    <property type="entry name" value="Vaccinia Virus protein VP39"/>
    <property type="match status" value="1"/>
</dbReference>
<dbReference type="GO" id="GO:0032259">
    <property type="term" value="P:methylation"/>
    <property type="evidence" value="ECO:0007669"/>
    <property type="project" value="UniProtKB-KW"/>
</dbReference>
<evidence type="ECO:0000256" key="3">
    <source>
        <dbReference type="ARBA" id="ARBA00022691"/>
    </source>
</evidence>
<dbReference type="SUPFAM" id="SSF53335">
    <property type="entry name" value="S-adenosyl-L-methionine-dependent methyltransferases"/>
    <property type="match status" value="1"/>
</dbReference>
<dbReference type="GO" id="GO:0003676">
    <property type="term" value="F:nucleic acid binding"/>
    <property type="evidence" value="ECO:0007669"/>
    <property type="project" value="InterPro"/>
</dbReference>
<dbReference type="PROSITE" id="PS00092">
    <property type="entry name" value="N6_MTASE"/>
    <property type="match status" value="1"/>
</dbReference>
<reference evidence="8 9" key="1">
    <citation type="submission" date="2019-03" db="EMBL/GenBank/DDBJ databases">
        <title>Genomic Encyclopedia of Type Strains, Phase IV (KMG-IV): sequencing the most valuable type-strain genomes for metagenomic binning, comparative biology and taxonomic classification.</title>
        <authorList>
            <person name="Goeker M."/>
        </authorList>
    </citation>
    <scope>NUCLEOTIDE SEQUENCE [LARGE SCALE GENOMIC DNA]</scope>
    <source>
        <strain evidence="8 9">DSM 25082</strain>
    </source>
</reference>
<dbReference type="PANTHER" id="PTHR18895">
    <property type="entry name" value="HEMK METHYLTRANSFERASE"/>
    <property type="match status" value="1"/>
</dbReference>
<organism evidence="8 9">
    <name type="scientific">Roseateles asaccharophilus</name>
    <dbReference type="NCBI Taxonomy" id="582607"/>
    <lineage>
        <taxon>Bacteria</taxon>
        <taxon>Pseudomonadati</taxon>
        <taxon>Pseudomonadota</taxon>
        <taxon>Betaproteobacteria</taxon>
        <taxon>Burkholderiales</taxon>
        <taxon>Sphaerotilaceae</taxon>
        <taxon>Roseateles</taxon>
    </lineage>
</organism>
<dbReference type="InterPro" id="IPR029063">
    <property type="entry name" value="SAM-dependent_MTases_sf"/>
</dbReference>
<evidence type="ECO:0000256" key="5">
    <source>
        <dbReference type="HAMAP-Rule" id="MF_02126"/>
    </source>
</evidence>
<dbReference type="NCBIfam" id="TIGR00536">
    <property type="entry name" value="hemK_fam"/>
    <property type="match status" value="1"/>
</dbReference>
<name>A0A4V3CJG2_9BURK</name>
<dbReference type="FunFam" id="3.40.50.150:FF:000053">
    <property type="entry name" value="Release factor glutamine methyltransferase"/>
    <property type="match status" value="1"/>
</dbReference>